<comment type="caution">
    <text evidence="1">The sequence shown here is derived from an EMBL/GenBank/DDBJ whole genome shotgun (WGS) entry which is preliminary data.</text>
</comment>
<organism evidence="1 2">
    <name type="scientific">Brevundimonas basaltis</name>
    <dbReference type="NCBI Taxonomy" id="472166"/>
    <lineage>
        <taxon>Bacteria</taxon>
        <taxon>Pseudomonadati</taxon>
        <taxon>Pseudomonadota</taxon>
        <taxon>Alphaproteobacteria</taxon>
        <taxon>Caulobacterales</taxon>
        <taxon>Caulobacteraceae</taxon>
        <taxon>Brevundimonas</taxon>
    </lineage>
</organism>
<name>A0A7W8HXQ1_9CAUL</name>
<accession>A0A7W8HXQ1</accession>
<keyword evidence="2" id="KW-1185">Reference proteome</keyword>
<gene>
    <name evidence="1" type="ORF">HNQ67_001360</name>
</gene>
<dbReference type="EMBL" id="JACHFZ010000002">
    <property type="protein sequence ID" value="MBB5291846.1"/>
    <property type="molecule type" value="Genomic_DNA"/>
</dbReference>
<dbReference type="SUPFAM" id="SSF46689">
    <property type="entry name" value="Homeodomain-like"/>
    <property type="match status" value="1"/>
</dbReference>
<dbReference type="Gene3D" id="1.10.10.60">
    <property type="entry name" value="Homeodomain-like"/>
    <property type="match status" value="1"/>
</dbReference>
<dbReference type="Proteomes" id="UP000566663">
    <property type="component" value="Unassembled WGS sequence"/>
</dbReference>
<evidence type="ECO:0000313" key="2">
    <source>
        <dbReference type="Proteomes" id="UP000566663"/>
    </source>
</evidence>
<evidence type="ECO:0000313" key="1">
    <source>
        <dbReference type="EMBL" id="MBB5291846.1"/>
    </source>
</evidence>
<proteinExistence type="predicted"/>
<reference evidence="1 2" key="1">
    <citation type="submission" date="2020-08" db="EMBL/GenBank/DDBJ databases">
        <title>Genomic Encyclopedia of Type Strains, Phase IV (KMG-IV): sequencing the most valuable type-strain genomes for metagenomic binning, comparative biology and taxonomic classification.</title>
        <authorList>
            <person name="Goeker M."/>
        </authorList>
    </citation>
    <scope>NUCLEOTIDE SEQUENCE [LARGE SCALE GENOMIC DNA]</scope>
    <source>
        <strain evidence="1 2">DSM 25335</strain>
    </source>
</reference>
<dbReference type="AlphaFoldDB" id="A0A7W8HXQ1"/>
<dbReference type="RefSeq" id="WP_183253636.1">
    <property type="nucleotide sequence ID" value="NZ_BAAAFF010000005.1"/>
</dbReference>
<protein>
    <submittedName>
        <fullName evidence="1">Transposase</fullName>
    </submittedName>
</protein>
<sequence>MTEVTKSERIRQLAAEGISRSDIARELGVRYQFVYNVLKAASIEPADPKPALIKSPVSEEGLTIAEAKRRLALTFGVDPGAITITVQG</sequence>
<dbReference type="InterPro" id="IPR009057">
    <property type="entry name" value="Homeodomain-like_sf"/>
</dbReference>